<accession>A0AAW2TTR7</accession>
<evidence type="ECO:0000256" key="2">
    <source>
        <dbReference type="ARBA" id="ARBA00022679"/>
    </source>
</evidence>
<keyword evidence="2 3" id="KW-0808">Transferase</keyword>
<reference evidence="6" key="2">
    <citation type="journal article" date="2024" name="Plant">
        <title>Genomic evolution and insights into agronomic trait innovations of Sesamum species.</title>
        <authorList>
            <person name="Miao H."/>
            <person name="Wang L."/>
            <person name="Qu L."/>
            <person name="Liu H."/>
            <person name="Sun Y."/>
            <person name="Le M."/>
            <person name="Wang Q."/>
            <person name="Wei S."/>
            <person name="Zheng Y."/>
            <person name="Lin W."/>
            <person name="Duan Y."/>
            <person name="Cao H."/>
            <person name="Xiong S."/>
            <person name="Wang X."/>
            <person name="Wei L."/>
            <person name="Li C."/>
            <person name="Ma Q."/>
            <person name="Ju M."/>
            <person name="Zhao R."/>
            <person name="Li G."/>
            <person name="Mu C."/>
            <person name="Tian Q."/>
            <person name="Mei H."/>
            <person name="Zhang T."/>
            <person name="Gao T."/>
            <person name="Zhang H."/>
        </authorList>
    </citation>
    <scope>NUCLEOTIDE SEQUENCE</scope>
    <source>
        <strain evidence="6">G02</strain>
    </source>
</reference>
<sequence>MEKKEDPQRPSPHEVDDSPKDESPELLQTLEQVSCDGLPLFKYCGWVPIITFRMILAAQKHFKAKDMDIILSTLPKSGTTWLKALTFSITNRHRFTIDQSPSLTCNPHALVPFLDLNVYWDQENPDLENIPSPRIFSTHMHFKMLPHSIHETDCRIIYICRNPYWISSFLTSISRLKTSLEKVGTWLL</sequence>
<evidence type="ECO:0000256" key="1">
    <source>
        <dbReference type="ARBA" id="ARBA00005771"/>
    </source>
</evidence>
<dbReference type="InterPro" id="IPR000863">
    <property type="entry name" value="Sulfotransferase_dom"/>
</dbReference>
<dbReference type="EMBL" id="JACGWJ010000007">
    <property type="protein sequence ID" value="KAL0407854.1"/>
    <property type="molecule type" value="Genomic_DNA"/>
</dbReference>
<proteinExistence type="inferred from homology"/>
<comment type="caution">
    <text evidence="6">The sequence shown here is derived from an EMBL/GenBank/DDBJ whole genome shotgun (WGS) entry which is preliminary data.</text>
</comment>
<feature type="region of interest" description="Disordered" evidence="4">
    <location>
        <begin position="1"/>
        <end position="22"/>
    </location>
</feature>
<evidence type="ECO:0000259" key="5">
    <source>
        <dbReference type="Pfam" id="PF00685"/>
    </source>
</evidence>
<dbReference type="EC" id="2.8.2.-" evidence="3"/>
<dbReference type="GO" id="GO:0008146">
    <property type="term" value="F:sulfotransferase activity"/>
    <property type="evidence" value="ECO:0007669"/>
    <property type="project" value="InterPro"/>
</dbReference>
<name>A0AAW2TTR7_SESRA</name>
<gene>
    <name evidence="6" type="ORF">Sradi_1719800</name>
</gene>
<dbReference type="Gene3D" id="3.40.50.300">
    <property type="entry name" value="P-loop containing nucleotide triphosphate hydrolases"/>
    <property type="match status" value="1"/>
</dbReference>
<dbReference type="PANTHER" id="PTHR11783">
    <property type="entry name" value="SULFOTRANSFERASE SULT"/>
    <property type="match status" value="1"/>
</dbReference>
<dbReference type="SUPFAM" id="SSF52540">
    <property type="entry name" value="P-loop containing nucleoside triphosphate hydrolases"/>
    <property type="match status" value="1"/>
</dbReference>
<reference evidence="6" key="1">
    <citation type="submission" date="2020-06" db="EMBL/GenBank/DDBJ databases">
        <authorList>
            <person name="Li T."/>
            <person name="Hu X."/>
            <person name="Zhang T."/>
            <person name="Song X."/>
            <person name="Zhang H."/>
            <person name="Dai N."/>
            <person name="Sheng W."/>
            <person name="Hou X."/>
            <person name="Wei L."/>
        </authorList>
    </citation>
    <scope>NUCLEOTIDE SEQUENCE</scope>
    <source>
        <strain evidence="6">G02</strain>
        <tissue evidence="6">Leaf</tissue>
    </source>
</reference>
<comment type="similarity">
    <text evidence="1 3">Belongs to the sulfotransferase 1 family.</text>
</comment>
<feature type="domain" description="Sulfotransferase" evidence="5">
    <location>
        <begin position="67"/>
        <end position="163"/>
    </location>
</feature>
<dbReference type="InterPro" id="IPR027417">
    <property type="entry name" value="P-loop_NTPase"/>
</dbReference>
<organism evidence="6">
    <name type="scientific">Sesamum radiatum</name>
    <name type="common">Black benniseed</name>
    <dbReference type="NCBI Taxonomy" id="300843"/>
    <lineage>
        <taxon>Eukaryota</taxon>
        <taxon>Viridiplantae</taxon>
        <taxon>Streptophyta</taxon>
        <taxon>Embryophyta</taxon>
        <taxon>Tracheophyta</taxon>
        <taxon>Spermatophyta</taxon>
        <taxon>Magnoliopsida</taxon>
        <taxon>eudicotyledons</taxon>
        <taxon>Gunneridae</taxon>
        <taxon>Pentapetalae</taxon>
        <taxon>asterids</taxon>
        <taxon>lamiids</taxon>
        <taxon>Lamiales</taxon>
        <taxon>Pedaliaceae</taxon>
        <taxon>Sesamum</taxon>
    </lineage>
</organism>
<dbReference type="Pfam" id="PF00685">
    <property type="entry name" value="Sulfotransfer_1"/>
    <property type="match status" value="1"/>
</dbReference>
<evidence type="ECO:0000256" key="3">
    <source>
        <dbReference type="RuleBase" id="RU361155"/>
    </source>
</evidence>
<protein>
    <recommendedName>
        <fullName evidence="3">Sulfotransferase</fullName>
        <ecNumber evidence="3">2.8.2.-</ecNumber>
    </recommendedName>
</protein>
<evidence type="ECO:0000313" key="6">
    <source>
        <dbReference type="EMBL" id="KAL0407854.1"/>
    </source>
</evidence>
<evidence type="ECO:0000256" key="4">
    <source>
        <dbReference type="SAM" id="MobiDB-lite"/>
    </source>
</evidence>
<dbReference type="AlphaFoldDB" id="A0AAW2TTR7"/>